<proteinExistence type="predicted"/>
<organism evidence="1 2">
    <name type="scientific">Pisciglobus halotolerans</name>
    <dbReference type="NCBI Taxonomy" id="745365"/>
    <lineage>
        <taxon>Bacteria</taxon>
        <taxon>Bacillati</taxon>
        <taxon>Bacillota</taxon>
        <taxon>Bacilli</taxon>
        <taxon>Lactobacillales</taxon>
        <taxon>Carnobacteriaceae</taxon>
    </lineage>
</organism>
<protein>
    <submittedName>
        <fullName evidence="1">Uncharacterized protein</fullName>
    </submittedName>
</protein>
<evidence type="ECO:0000313" key="1">
    <source>
        <dbReference type="EMBL" id="SFH53699.1"/>
    </source>
</evidence>
<reference evidence="1 2" key="1">
    <citation type="submission" date="2016-10" db="EMBL/GenBank/DDBJ databases">
        <authorList>
            <person name="de Groot N.N."/>
        </authorList>
    </citation>
    <scope>NUCLEOTIDE SEQUENCE [LARGE SCALE GENOMIC DNA]</scope>
    <source>
        <strain evidence="1 2">DSM 27630</strain>
    </source>
</reference>
<sequence length="43" mass="5190">MISIKKRDSTIFNIGQKKIIFLMLNREEISLPMLEEEPKKDRR</sequence>
<accession>A0A1I3AVC5</accession>
<dbReference type="AlphaFoldDB" id="A0A1I3AVC5"/>
<evidence type="ECO:0000313" key="2">
    <source>
        <dbReference type="Proteomes" id="UP000198668"/>
    </source>
</evidence>
<keyword evidence="2" id="KW-1185">Reference proteome</keyword>
<dbReference type="EMBL" id="FOQE01000002">
    <property type="protein sequence ID" value="SFH53699.1"/>
    <property type="molecule type" value="Genomic_DNA"/>
</dbReference>
<name>A0A1I3AVC5_9LACT</name>
<dbReference type="Proteomes" id="UP000198668">
    <property type="component" value="Unassembled WGS sequence"/>
</dbReference>
<gene>
    <name evidence="1" type="ORF">SAMN04489868_1029</name>
</gene>